<evidence type="ECO:0000313" key="3">
    <source>
        <dbReference type="Proteomes" id="UP000826234"/>
    </source>
</evidence>
<feature type="compositionally biased region" description="Polar residues" evidence="1">
    <location>
        <begin position="79"/>
        <end position="93"/>
    </location>
</feature>
<dbReference type="InterPro" id="IPR029286">
    <property type="entry name" value="AUNIP"/>
</dbReference>
<name>A0ABQ7TNN8_PHRPL</name>
<dbReference type="PANTHER" id="PTHR14526:SF2">
    <property type="entry name" value="AURORA KINASE A AND NINEIN-INTERACTING PROTEIN"/>
    <property type="match status" value="1"/>
</dbReference>
<keyword evidence="3" id="KW-1185">Reference proteome</keyword>
<organism evidence="2 3">
    <name type="scientific">Phrynosoma platyrhinos</name>
    <name type="common">Desert horned lizard</name>
    <dbReference type="NCBI Taxonomy" id="52577"/>
    <lineage>
        <taxon>Eukaryota</taxon>
        <taxon>Metazoa</taxon>
        <taxon>Chordata</taxon>
        <taxon>Craniata</taxon>
        <taxon>Vertebrata</taxon>
        <taxon>Euteleostomi</taxon>
        <taxon>Lepidosauria</taxon>
        <taxon>Squamata</taxon>
        <taxon>Bifurcata</taxon>
        <taxon>Unidentata</taxon>
        <taxon>Episquamata</taxon>
        <taxon>Toxicofera</taxon>
        <taxon>Iguania</taxon>
        <taxon>Phrynosomatidae</taxon>
        <taxon>Phrynosomatinae</taxon>
        <taxon>Phrynosoma</taxon>
    </lineage>
</organism>
<feature type="region of interest" description="Disordered" evidence="1">
    <location>
        <begin position="69"/>
        <end position="95"/>
    </location>
</feature>
<dbReference type="EMBL" id="JAIPUX010000035">
    <property type="protein sequence ID" value="KAH0631201.1"/>
    <property type="molecule type" value="Genomic_DNA"/>
</dbReference>
<reference evidence="2 3" key="1">
    <citation type="journal article" date="2022" name="Gigascience">
        <title>A chromosome-level genome assembly and annotation of the desert horned lizard, Phrynosoma platyrhinos, provides insight into chromosomal rearrangements among reptiles.</title>
        <authorList>
            <person name="Koochekian N."/>
            <person name="Ascanio A."/>
            <person name="Farleigh K."/>
            <person name="Card D.C."/>
            <person name="Schield D.R."/>
            <person name="Castoe T.A."/>
            <person name="Jezkova T."/>
        </authorList>
    </citation>
    <scope>NUCLEOTIDE SEQUENCE [LARGE SCALE GENOMIC DNA]</scope>
    <source>
        <strain evidence="2">NK-2021</strain>
    </source>
</reference>
<dbReference type="Proteomes" id="UP000826234">
    <property type="component" value="Unassembled WGS sequence"/>
</dbReference>
<accession>A0ABQ7TNN8</accession>
<evidence type="ECO:0000256" key="1">
    <source>
        <dbReference type="SAM" id="MobiDB-lite"/>
    </source>
</evidence>
<evidence type="ECO:0008006" key="4">
    <source>
        <dbReference type="Google" id="ProtNLM"/>
    </source>
</evidence>
<gene>
    <name evidence="2" type="ORF">JD844_005418</name>
</gene>
<dbReference type="PANTHER" id="PTHR14526">
    <property type="entry name" value="AURORA KINASE A AND NINEIN-INTERACTING PROTEIN"/>
    <property type="match status" value="1"/>
</dbReference>
<comment type="caution">
    <text evidence="2">The sequence shown here is derived from an EMBL/GenBank/DDBJ whole genome shotgun (WGS) entry which is preliminary data.</text>
</comment>
<protein>
    <recommendedName>
        <fullName evidence="4">Aurora kinase A and ninein-interacting protein</fullName>
    </recommendedName>
</protein>
<evidence type="ECO:0000313" key="2">
    <source>
        <dbReference type="EMBL" id="KAH0631201.1"/>
    </source>
</evidence>
<sequence length="366" mass="41005">MKRKGRNPDDKQHESCGVWLDTSALKRRKLQNLIGKPALRILNQLPSLPSKAPLLPCTKQTTISTFFRAQQSGERDINTNKQLPAGASNSASNQHDHELLAGERTSLPTSLTQPVVMQEYKQVVEKPEHISLWNSVPAEPQSNSCVLSYIKGEDSTVQGEDPLSLNLSQHQKEKGLLVQEAVSKSPLREKNGGWKKEKPVTLACQSSSNLKIASDKRIKGWRRYKPPSSCNDSSFMESSDFENIDPQLGKNIIEMRPMKNFSKSLPRLCENSQVDVTNPLFTEDSEGHKVISHRFFREQTPLSQQGKSSSGVSPSHKDYFGACYPVERRYHVSPGRSLSVLADMSQKSCYDLLFTEDSEGNKVIKH</sequence>
<proteinExistence type="predicted"/>